<comment type="caution">
    <text evidence="2">The sequence shown here is derived from an EMBL/GenBank/DDBJ whole genome shotgun (WGS) entry which is preliminary data.</text>
</comment>
<dbReference type="Proteomes" id="UP000483820">
    <property type="component" value="Chromosome II"/>
</dbReference>
<dbReference type="KEGG" id="crq:GCK72_007805"/>
<dbReference type="AlphaFoldDB" id="A0A6A5HME9"/>
<dbReference type="GeneID" id="78774531"/>
<name>A0A6A5HME9_CAERE</name>
<dbReference type="GO" id="GO:0019344">
    <property type="term" value="P:cysteine biosynthetic process"/>
    <property type="evidence" value="ECO:0007669"/>
    <property type="project" value="UniProtKB-ARBA"/>
</dbReference>
<dbReference type="InterPro" id="IPR036052">
    <property type="entry name" value="TrpB-like_PALP_sf"/>
</dbReference>
<dbReference type="CTD" id="78774531"/>
<dbReference type="EMBL" id="WUAV01000002">
    <property type="protein sequence ID" value="KAF1767846.1"/>
    <property type="molecule type" value="Genomic_DNA"/>
</dbReference>
<sequence>MGVTPIHVIHPPGLPALKIVFKNESASTTGSLKHRYAWALMSWALLEGHVKNGTHVIEASSGNTACSLGYMCRLLGLKFTAVVPDTIELVKVQRIEEQGGSVVRVPISDR</sequence>
<evidence type="ECO:0000259" key="1">
    <source>
        <dbReference type="Pfam" id="PF00291"/>
    </source>
</evidence>
<dbReference type="SUPFAM" id="SSF53686">
    <property type="entry name" value="Tryptophan synthase beta subunit-like PLP-dependent enzymes"/>
    <property type="match status" value="1"/>
</dbReference>
<reference evidence="2 3" key="1">
    <citation type="submission" date="2019-12" db="EMBL/GenBank/DDBJ databases">
        <title>Chromosome-level assembly of the Caenorhabditis remanei genome.</title>
        <authorList>
            <person name="Teterina A.A."/>
            <person name="Willis J.H."/>
            <person name="Phillips P.C."/>
        </authorList>
    </citation>
    <scope>NUCLEOTIDE SEQUENCE [LARGE SCALE GENOMIC DNA]</scope>
    <source>
        <strain evidence="2 3">PX506</strain>
        <tissue evidence="2">Whole organism</tissue>
    </source>
</reference>
<dbReference type="PANTHER" id="PTHR10314">
    <property type="entry name" value="CYSTATHIONINE BETA-SYNTHASE"/>
    <property type="match status" value="1"/>
</dbReference>
<organism evidence="2 3">
    <name type="scientific">Caenorhabditis remanei</name>
    <name type="common">Caenorhabditis vulgaris</name>
    <dbReference type="NCBI Taxonomy" id="31234"/>
    <lineage>
        <taxon>Eukaryota</taxon>
        <taxon>Metazoa</taxon>
        <taxon>Ecdysozoa</taxon>
        <taxon>Nematoda</taxon>
        <taxon>Chromadorea</taxon>
        <taxon>Rhabditida</taxon>
        <taxon>Rhabditina</taxon>
        <taxon>Rhabditomorpha</taxon>
        <taxon>Rhabditoidea</taxon>
        <taxon>Rhabditidae</taxon>
        <taxon>Peloderinae</taxon>
        <taxon>Caenorhabditis</taxon>
    </lineage>
</organism>
<dbReference type="InterPro" id="IPR050214">
    <property type="entry name" value="Cys_Synth/Cystath_Beta-Synth"/>
</dbReference>
<dbReference type="Gene3D" id="3.40.50.1100">
    <property type="match status" value="2"/>
</dbReference>
<protein>
    <recommendedName>
        <fullName evidence="1">Tryptophan synthase beta chain-like PALP domain-containing protein</fullName>
    </recommendedName>
</protein>
<dbReference type="Pfam" id="PF00291">
    <property type="entry name" value="PALP"/>
    <property type="match status" value="1"/>
</dbReference>
<feature type="domain" description="Tryptophan synthase beta chain-like PALP" evidence="1">
    <location>
        <begin position="3"/>
        <end position="105"/>
    </location>
</feature>
<evidence type="ECO:0000313" key="3">
    <source>
        <dbReference type="Proteomes" id="UP000483820"/>
    </source>
</evidence>
<proteinExistence type="predicted"/>
<dbReference type="RefSeq" id="XP_053590655.1">
    <property type="nucleotide sequence ID" value="XM_053726461.1"/>
</dbReference>
<dbReference type="InterPro" id="IPR001926">
    <property type="entry name" value="TrpB-like_PALP"/>
</dbReference>
<accession>A0A6A5HME9</accession>
<gene>
    <name evidence="2" type="ORF">GCK72_007805</name>
</gene>
<evidence type="ECO:0000313" key="2">
    <source>
        <dbReference type="EMBL" id="KAF1767846.1"/>
    </source>
</evidence>